<dbReference type="EMBL" id="MFFB01000005">
    <property type="protein sequence ID" value="OGE96431.1"/>
    <property type="molecule type" value="Genomic_DNA"/>
</dbReference>
<name>A0A1F5Q2M3_9BACT</name>
<gene>
    <name evidence="1" type="ORF">A3B10_01970</name>
</gene>
<dbReference type="AlphaFoldDB" id="A0A1F5Q2M3"/>
<evidence type="ECO:0000313" key="2">
    <source>
        <dbReference type="Proteomes" id="UP000177281"/>
    </source>
</evidence>
<evidence type="ECO:0000313" key="1">
    <source>
        <dbReference type="EMBL" id="OGE96431.1"/>
    </source>
</evidence>
<accession>A0A1F5Q2M3</accession>
<dbReference type="Proteomes" id="UP000177281">
    <property type="component" value="Unassembled WGS sequence"/>
</dbReference>
<proteinExistence type="predicted"/>
<sequence>MLKSGQVDSFLFRFQRQWRRRCVMAKADFRFDGDPHGTLRFEDRGPNRKVMVFTALDKGSDIPVTVELNLSGQQIQALLTFGATAR</sequence>
<comment type="caution">
    <text evidence="1">The sequence shown here is derived from an EMBL/GenBank/DDBJ whole genome shotgun (WGS) entry which is preliminary data.</text>
</comment>
<organism evidence="1 2">
    <name type="scientific">Candidatus Doudnabacteria bacterium RIFCSPLOWO2_01_FULL_44_21</name>
    <dbReference type="NCBI Taxonomy" id="1817841"/>
    <lineage>
        <taxon>Bacteria</taxon>
        <taxon>Candidatus Doudnaibacteriota</taxon>
    </lineage>
</organism>
<protein>
    <submittedName>
        <fullName evidence="1">Uncharacterized protein</fullName>
    </submittedName>
</protein>
<reference evidence="1 2" key="1">
    <citation type="journal article" date="2016" name="Nat. Commun.">
        <title>Thousands of microbial genomes shed light on interconnected biogeochemical processes in an aquifer system.</title>
        <authorList>
            <person name="Anantharaman K."/>
            <person name="Brown C.T."/>
            <person name="Hug L.A."/>
            <person name="Sharon I."/>
            <person name="Castelle C.J."/>
            <person name="Probst A.J."/>
            <person name="Thomas B.C."/>
            <person name="Singh A."/>
            <person name="Wilkins M.J."/>
            <person name="Karaoz U."/>
            <person name="Brodie E.L."/>
            <person name="Williams K.H."/>
            <person name="Hubbard S.S."/>
            <person name="Banfield J.F."/>
        </authorList>
    </citation>
    <scope>NUCLEOTIDE SEQUENCE [LARGE SCALE GENOMIC DNA]</scope>
</reference>